<feature type="compositionally biased region" description="Basic and acidic residues" evidence="1">
    <location>
        <begin position="158"/>
        <end position="172"/>
    </location>
</feature>
<keyword evidence="3" id="KW-1185">Reference proteome</keyword>
<dbReference type="Proteomes" id="UP001151760">
    <property type="component" value="Unassembled WGS sequence"/>
</dbReference>
<accession>A0ABQ5JEH4</accession>
<reference evidence="2" key="1">
    <citation type="journal article" date="2022" name="Int. J. Mol. Sci.">
        <title>Draft Genome of Tanacetum Coccineum: Genomic Comparison of Closely Related Tanacetum-Family Plants.</title>
        <authorList>
            <person name="Yamashiro T."/>
            <person name="Shiraishi A."/>
            <person name="Nakayama K."/>
            <person name="Satake H."/>
        </authorList>
    </citation>
    <scope>NUCLEOTIDE SEQUENCE</scope>
</reference>
<evidence type="ECO:0000313" key="3">
    <source>
        <dbReference type="Proteomes" id="UP001151760"/>
    </source>
</evidence>
<protein>
    <submittedName>
        <fullName evidence="2">Uncharacterized protein</fullName>
    </submittedName>
</protein>
<evidence type="ECO:0000256" key="1">
    <source>
        <dbReference type="SAM" id="MobiDB-lite"/>
    </source>
</evidence>
<gene>
    <name evidence="2" type="ORF">Tco_1132309</name>
</gene>
<evidence type="ECO:0000313" key="2">
    <source>
        <dbReference type="EMBL" id="GJU09913.1"/>
    </source>
</evidence>
<organism evidence="2 3">
    <name type="scientific">Tanacetum coccineum</name>
    <dbReference type="NCBI Taxonomy" id="301880"/>
    <lineage>
        <taxon>Eukaryota</taxon>
        <taxon>Viridiplantae</taxon>
        <taxon>Streptophyta</taxon>
        <taxon>Embryophyta</taxon>
        <taxon>Tracheophyta</taxon>
        <taxon>Spermatophyta</taxon>
        <taxon>Magnoliopsida</taxon>
        <taxon>eudicotyledons</taxon>
        <taxon>Gunneridae</taxon>
        <taxon>Pentapetalae</taxon>
        <taxon>asterids</taxon>
        <taxon>campanulids</taxon>
        <taxon>Asterales</taxon>
        <taxon>Asteraceae</taxon>
        <taxon>Asteroideae</taxon>
        <taxon>Anthemideae</taxon>
        <taxon>Anthemidinae</taxon>
        <taxon>Tanacetum</taxon>
    </lineage>
</organism>
<name>A0ABQ5JEH4_9ASTR</name>
<comment type="caution">
    <text evidence="2">The sequence shown here is derived from an EMBL/GenBank/DDBJ whole genome shotgun (WGS) entry which is preliminary data.</text>
</comment>
<sequence>MCDVPVCEDPSTFDALNDHSEILSDSNDDGTSSDDNDFEDIEYVSLEEVNDVDQEVKEFDLEDILQIQDVILREKLLNVKRIITNIKSLNDNPTPDRVLKSPSSVLISVTDSNSLFEKAKRSRLSRRTKNDRVNYELDAKQGLVRNLKSSCMYGYQEKDKNKDKTDKDEHGNGKSTRKRVHRSELEDFDVDEVSGSVKDSDKCNADGGLDKKKKKRCSLFKLGGSQCDIKSCIYIGSCSDLVFLFGTVMFSATILQISSAIRHINNIDNMYIKSYSFSLFSSLPGVLTPVRGESLKILNGFDVSLPVSHSLWSSQSFGHQKAINGFDMPLPVAVCSGLVNPLAPRKGKFHGGLITMSTLCT</sequence>
<proteinExistence type="predicted"/>
<dbReference type="EMBL" id="BQNB010021770">
    <property type="protein sequence ID" value="GJU09913.1"/>
    <property type="molecule type" value="Genomic_DNA"/>
</dbReference>
<feature type="region of interest" description="Disordered" evidence="1">
    <location>
        <begin position="158"/>
        <end position="181"/>
    </location>
</feature>
<reference evidence="2" key="2">
    <citation type="submission" date="2022-01" db="EMBL/GenBank/DDBJ databases">
        <authorList>
            <person name="Yamashiro T."/>
            <person name="Shiraishi A."/>
            <person name="Satake H."/>
            <person name="Nakayama K."/>
        </authorList>
    </citation>
    <scope>NUCLEOTIDE SEQUENCE</scope>
</reference>